<evidence type="ECO:0000313" key="4">
    <source>
        <dbReference type="Proteomes" id="UP000198280"/>
    </source>
</evidence>
<keyword evidence="4" id="KW-1185">Reference proteome</keyword>
<dbReference type="Proteomes" id="UP000198280">
    <property type="component" value="Unassembled WGS sequence"/>
</dbReference>
<dbReference type="RefSeq" id="WP_089224305.1">
    <property type="nucleotide sequence ID" value="NZ_FZOF01000006.1"/>
</dbReference>
<accession>A0A239F6W5</accession>
<feature type="compositionally biased region" description="Pro residues" evidence="1">
    <location>
        <begin position="28"/>
        <end position="41"/>
    </location>
</feature>
<proteinExistence type="predicted"/>
<evidence type="ECO:0000313" key="3">
    <source>
        <dbReference type="EMBL" id="SNS52537.1"/>
    </source>
</evidence>
<evidence type="ECO:0000256" key="2">
    <source>
        <dbReference type="SAM" id="Phobius"/>
    </source>
</evidence>
<reference evidence="3 4" key="1">
    <citation type="submission" date="2017-06" db="EMBL/GenBank/DDBJ databases">
        <authorList>
            <person name="Kim H.J."/>
            <person name="Triplett B.A."/>
        </authorList>
    </citation>
    <scope>NUCLEOTIDE SEQUENCE [LARGE SCALE GENOMIC DNA]</scope>
    <source>
        <strain evidence="3 4">CGMCC 4.1858</strain>
    </source>
</reference>
<feature type="compositionally biased region" description="Low complexity" evidence="1">
    <location>
        <begin position="42"/>
        <end position="56"/>
    </location>
</feature>
<gene>
    <name evidence="3" type="ORF">SAMN05216252_106345</name>
</gene>
<protein>
    <submittedName>
        <fullName evidence="3">Uncharacterized protein</fullName>
    </submittedName>
</protein>
<keyword evidence="2" id="KW-0472">Membrane</keyword>
<organism evidence="3 4">
    <name type="scientific">Actinacidiphila glaucinigra</name>
    <dbReference type="NCBI Taxonomy" id="235986"/>
    <lineage>
        <taxon>Bacteria</taxon>
        <taxon>Bacillati</taxon>
        <taxon>Actinomycetota</taxon>
        <taxon>Actinomycetes</taxon>
        <taxon>Kitasatosporales</taxon>
        <taxon>Streptomycetaceae</taxon>
        <taxon>Actinacidiphila</taxon>
    </lineage>
</organism>
<feature type="compositionally biased region" description="Gly residues" evidence="1">
    <location>
        <begin position="1"/>
        <end position="27"/>
    </location>
</feature>
<feature type="region of interest" description="Disordered" evidence="1">
    <location>
        <begin position="1"/>
        <end position="63"/>
    </location>
</feature>
<keyword evidence="2" id="KW-0812">Transmembrane</keyword>
<sequence length="446" mass="46473">MTDGTPWGGGGWGPGHGTGGGTGGGGFGPPPPPAPPYPPQPQAHQGAPWYPPHHGYPTPPPRRRGPLLAVAGLATAALVAGLLIWAPWGGDGSGDGDGPSATAPKDPAAEAERMLREAAETMSDTQVVAYRGDFALDSGASTPFDLQTTPGGWGRGSLQDQGATVRLLTTDDHRLTKAGKAYWKDRGYAGDLLDRIDGRWMDSSADLPEIDDLTTPLDPANVSDLLRDAADRGRPDAITSSTVSGRPVKVLTTANGRFWISDSVPRTLLRLAADDSPAASGPLPLPDGLDTTVGALTGADRETFTTAYDRDLSALKSAVDPAVNFSTTGKARFSPCGNSSCTARFTLQNSVYEGLGDVEASDEPVYAEISIAITLDGRKVKTCTFQRKMEPSGTVSLTCTATYSAATTKNHTVRGLPDAWARAVPDPELARLRADFAKGVVDGQAA</sequence>
<dbReference type="AlphaFoldDB" id="A0A239F6W5"/>
<keyword evidence="2" id="KW-1133">Transmembrane helix</keyword>
<feature type="transmembrane region" description="Helical" evidence="2">
    <location>
        <begin position="67"/>
        <end position="88"/>
    </location>
</feature>
<evidence type="ECO:0000256" key="1">
    <source>
        <dbReference type="SAM" id="MobiDB-lite"/>
    </source>
</evidence>
<name>A0A239F6W5_9ACTN</name>
<dbReference type="EMBL" id="FZOF01000006">
    <property type="protein sequence ID" value="SNS52537.1"/>
    <property type="molecule type" value="Genomic_DNA"/>
</dbReference>